<name>A0A1R3FV45_9ROSI</name>
<proteinExistence type="predicted"/>
<dbReference type="AlphaFoldDB" id="A0A1R3FV45"/>
<reference evidence="3" key="1">
    <citation type="submission" date="2013-09" db="EMBL/GenBank/DDBJ databases">
        <title>Corchorus olitorius genome sequencing.</title>
        <authorList>
            <person name="Alam M."/>
            <person name="Haque M.S."/>
            <person name="Islam M.S."/>
            <person name="Emdad E.M."/>
            <person name="Islam M.M."/>
            <person name="Ahmed B."/>
            <person name="Halim A."/>
            <person name="Hossen Q.M.M."/>
            <person name="Hossain M.Z."/>
            <person name="Ahmed R."/>
            <person name="Khan M.M."/>
            <person name="Islam R."/>
            <person name="Rashid M.M."/>
            <person name="Khan S.A."/>
            <person name="Rahman M.S."/>
            <person name="Alam M."/>
            <person name="Yahiya A.S."/>
            <person name="Khan M.S."/>
            <person name="Azam M.S."/>
            <person name="Haque T."/>
            <person name="Lashkar M.Z.H."/>
            <person name="Akhand A.I."/>
            <person name="Morshed G."/>
            <person name="Roy S."/>
            <person name="Uddin K.S."/>
            <person name="Rabeya T."/>
            <person name="Hossain A.S."/>
            <person name="Chowdhury A."/>
            <person name="Snigdha A.R."/>
            <person name="Mortoza M.S."/>
            <person name="Matin S.A."/>
            <person name="Hoque S.M.E."/>
            <person name="Islam M.K."/>
            <person name="Roy D.K."/>
            <person name="Haider R."/>
            <person name="Moosa M.M."/>
            <person name="Elias S.M."/>
            <person name="Hasan A.M."/>
            <person name="Jahan S."/>
            <person name="Shafiuddin M."/>
            <person name="Mahmood N."/>
            <person name="Shommy N.S."/>
        </authorList>
    </citation>
    <scope>NUCLEOTIDE SEQUENCE [LARGE SCALE GENOMIC DNA]</scope>
    <source>
        <strain evidence="3">cv. O-4</strain>
    </source>
</reference>
<sequence length="53" mass="5657">MVMFALLVIAQAPPSCMDGCMVTCKKDVPGYESGCPEACGIACRDLAPELYKE</sequence>
<dbReference type="EMBL" id="AWUE01024825">
    <property type="protein sequence ID" value="OMO49610.1"/>
    <property type="molecule type" value="Genomic_DNA"/>
</dbReference>
<accession>A0A1R3FV45</accession>
<gene>
    <name evidence="2" type="ORF">COLO4_38477</name>
</gene>
<feature type="signal peptide" evidence="1">
    <location>
        <begin position="1"/>
        <end position="18"/>
    </location>
</feature>
<dbReference type="Proteomes" id="UP000187203">
    <property type="component" value="Unassembled WGS sequence"/>
</dbReference>
<keyword evidence="3" id="KW-1185">Reference proteome</keyword>
<protein>
    <submittedName>
        <fullName evidence="2">Uncharacterized protein</fullName>
    </submittedName>
</protein>
<organism evidence="2 3">
    <name type="scientific">Corchorus olitorius</name>
    <dbReference type="NCBI Taxonomy" id="93759"/>
    <lineage>
        <taxon>Eukaryota</taxon>
        <taxon>Viridiplantae</taxon>
        <taxon>Streptophyta</taxon>
        <taxon>Embryophyta</taxon>
        <taxon>Tracheophyta</taxon>
        <taxon>Spermatophyta</taxon>
        <taxon>Magnoliopsida</taxon>
        <taxon>eudicotyledons</taxon>
        <taxon>Gunneridae</taxon>
        <taxon>Pentapetalae</taxon>
        <taxon>rosids</taxon>
        <taxon>malvids</taxon>
        <taxon>Malvales</taxon>
        <taxon>Malvaceae</taxon>
        <taxon>Grewioideae</taxon>
        <taxon>Apeibeae</taxon>
        <taxon>Corchorus</taxon>
    </lineage>
</organism>
<evidence type="ECO:0000313" key="2">
    <source>
        <dbReference type="EMBL" id="OMO49610.1"/>
    </source>
</evidence>
<evidence type="ECO:0000313" key="3">
    <source>
        <dbReference type="Proteomes" id="UP000187203"/>
    </source>
</evidence>
<dbReference type="OrthoDB" id="10278006at2759"/>
<evidence type="ECO:0000256" key="1">
    <source>
        <dbReference type="SAM" id="SignalP"/>
    </source>
</evidence>
<feature type="chain" id="PRO_5012616295" evidence="1">
    <location>
        <begin position="19"/>
        <end position="53"/>
    </location>
</feature>
<keyword evidence="1" id="KW-0732">Signal</keyword>
<comment type="caution">
    <text evidence="2">The sequence shown here is derived from an EMBL/GenBank/DDBJ whole genome shotgun (WGS) entry which is preliminary data.</text>
</comment>